<keyword evidence="2" id="KW-0677">Repeat</keyword>
<evidence type="ECO:0000256" key="7">
    <source>
        <dbReference type="ARBA" id="ARBA00073803"/>
    </source>
</evidence>
<feature type="compositionally biased region" description="Basic and acidic residues" evidence="8">
    <location>
        <begin position="68"/>
        <end position="111"/>
    </location>
</feature>
<feature type="region of interest" description="Disordered" evidence="8">
    <location>
        <begin position="68"/>
        <end position="169"/>
    </location>
</feature>
<keyword evidence="6" id="KW-0539">Nucleus</keyword>
<dbReference type="Gene3D" id="2.40.50.40">
    <property type="match status" value="2"/>
</dbReference>
<dbReference type="PROSITE" id="PS50013">
    <property type="entry name" value="CHROMO_2"/>
    <property type="match status" value="2"/>
</dbReference>
<keyword evidence="3" id="KW-0156">Chromatin regulator</keyword>
<name>A0A7R8UER7_HERIL</name>
<dbReference type="EMBL" id="LR899009">
    <property type="protein sequence ID" value="CAD7079438.1"/>
    <property type="molecule type" value="Genomic_DNA"/>
</dbReference>
<feature type="domain" description="Chromo" evidence="9">
    <location>
        <begin position="161"/>
        <end position="219"/>
    </location>
</feature>
<evidence type="ECO:0000256" key="8">
    <source>
        <dbReference type="SAM" id="MobiDB-lite"/>
    </source>
</evidence>
<dbReference type="AlphaFoldDB" id="A0A7R8UER7"/>
<reference evidence="10 11" key="1">
    <citation type="submission" date="2020-11" db="EMBL/GenBank/DDBJ databases">
        <authorList>
            <person name="Wallbank WR R."/>
            <person name="Pardo Diaz C."/>
            <person name="Kozak K."/>
            <person name="Martin S."/>
            <person name="Jiggins C."/>
            <person name="Moest M."/>
            <person name="Warren A I."/>
            <person name="Generalovic N T."/>
            <person name="Byers J.R.P. K."/>
            <person name="Montejo-Kovacevich G."/>
            <person name="Yen C E."/>
        </authorList>
    </citation>
    <scope>NUCLEOTIDE SEQUENCE [LARGE SCALE GENOMIC DNA]</scope>
</reference>
<keyword evidence="11" id="KW-1185">Reference proteome</keyword>
<dbReference type="CDD" id="cd00034">
    <property type="entry name" value="CSD"/>
    <property type="match status" value="1"/>
</dbReference>
<dbReference type="SMART" id="SM00300">
    <property type="entry name" value="ChSh"/>
    <property type="match status" value="1"/>
</dbReference>
<evidence type="ECO:0000313" key="10">
    <source>
        <dbReference type="EMBL" id="CAD7079438.1"/>
    </source>
</evidence>
<dbReference type="GO" id="GO:0003682">
    <property type="term" value="F:chromatin binding"/>
    <property type="evidence" value="ECO:0007669"/>
    <property type="project" value="UniProtKB-ARBA"/>
</dbReference>
<dbReference type="Pfam" id="PF00385">
    <property type="entry name" value="Chromo"/>
    <property type="match status" value="1"/>
</dbReference>
<evidence type="ECO:0000256" key="2">
    <source>
        <dbReference type="ARBA" id="ARBA00022737"/>
    </source>
</evidence>
<evidence type="ECO:0000256" key="5">
    <source>
        <dbReference type="ARBA" id="ARBA00023163"/>
    </source>
</evidence>
<dbReference type="Proteomes" id="UP000594454">
    <property type="component" value="Chromosome 1"/>
</dbReference>
<dbReference type="FunFam" id="2.40.50.40:FF:000007">
    <property type="entry name" value="Chromobox protein homolog 1"/>
    <property type="match status" value="1"/>
</dbReference>
<dbReference type="InterPro" id="IPR008251">
    <property type="entry name" value="Chromo_shadow_dom"/>
</dbReference>
<organism evidence="10 11">
    <name type="scientific">Hermetia illucens</name>
    <name type="common">Black soldier fly</name>
    <dbReference type="NCBI Taxonomy" id="343691"/>
    <lineage>
        <taxon>Eukaryota</taxon>
        <taxon>Metazoa</taxon>
        <taxon>Ecdysozoa</taxon>
        <taxon>Arthropoda</taxon>
        <taxon>Hexapoda</taxon>
        <taxon>Insecta</taxon>
        <taxon>Pterygota</taxon>
        <taxon>Neoptera</taxon>
        <taxon>Endopterygota</taxon>
        <taxon>Diptera</taxon>
        <taxon>Brachycera</taxon>
        <taxon>Stratiomyomorpha</taxon>
        <taxon>Stratiomyidae</taxon>
        <taxon>Hermetiinae</taxon>
        <taxon>Hermetia</taxon>
    </lineage>
</organism>
<comment type="subcellular location">
    <subcellularLocation>
        <location evidence="1">Nucleus</location>
    </subcellularLocation>
</comment>
<evidence type="ECO:0000256" key="6">
    <source>
        <dbReference type="ARBA" id="ARBA00023242"/>
    </source>
</evidence>
<dbReference type="SMART" id="SM00298">
    <property type="entry name" value="CHROMO"/>
    <property type="match status" value="2"/>
</dbReference>
<dbReference type="InterPro" id="IPR000953">
    <property type="entry name" value="Chromo/chromo_shadow_dom"/>
</dbReference>
<feature type="domain" description="Chromo" evidence="9">
    <location>
        <begin position="20"/>
        <end position="78"/>
    </location>
</feature>
<dbReference type="GO" id="GO:0005634">
    <property type="term" value="C:nucleus"/>
    <property type="evidence" value="ECO:0007669"/>
    <property type="project" value="UniProtKB-SubCell"/>
</dbReference>
<evidence type="ECO:0000256" key="4">
    <source>
        <dbReference type="ARBA" id="ARBA00023015"/>
    </source>
</evidence>
<dbReference type="PRINTS" id="PR00504">
    <property type="entry name" value="CHROMODOMAIN"/>
</dbReference>
<dbReference type="GO" id="GO:0031507">
    <property type="term" value="P:heterochromatin formation"/>
    <property type="evidence" value="ECO:0007669"/>
    <property type="project" value="UniProtKB-ARBA"/>
</dbReference>
<evidence type="ECO:0000256" key="3">
    <source>
        <dbReference type="ARBA" id="ARBA00022853"/>
    </source>
</evidence>
<dbReference type="PANTHER" id="PTHR22812">
    <property type="entry name" value="CHROMOBOX PROTEIN"/>
    <property type="match status" value="1"/>
</dbReference>
<dbReference type="InterPro" id="IPR016197">
    <property type="entry name" value="Chromo-like_dom_sf"/>
</dbReference>
<dbReference type="OrthoDB" id="433924at2759"/>
<dbReference type="SUPFAM" id="SSF54160">
    <property type="entry name" value="Chromo domain-like"/>
    <property type="match status" value="2"/>
</dbReference>
<dbReference type="InterPro" id="IPR017984">
    <property type="entry name" value="Chromo_dom_subgr"/>
</dbReference>
<proteinExistence type="predicted"/>
<evidence type="ECO:0000256" key="1">
    <source>
        <dbReference type="ARBA" id="ARBA00004123"/>
    </source>
</evidence>
<protein>
    <recommendedName>
        <fullName evidence="7">Heterochromatin protein 1</fullName>
    </recommendedName>
</protein>
<dbReference type="Pfam" id="PF01393">
    <property type="entry name" value="Chromo_shadow"/>
    <property type="match status" value="1"/>
</dbReference>
<dbReference type="PROSITE" id="PS00598">
    <property type="entry name" value="CHROMO_1"/>
    <property type="match status" value="1"/>
</dbReference>
<dbReference type="InterPro" id="IPR023780">
    <property type="entry name" value="Chromo_domain"/>
</dbReference>
<sequence length="222" mass="25167">MKTKKDGSASDGSESSEEEYVVEKIIDRRVKKGKVEYYLKWKGFSDKDNTWEPVEHLECPDLIKAFEDERERKEKEEKADQKSKSKTNAEKSKPDSSKTNKKKTDEKDKSAAKRRKLEADSTDISGKRKRRGSKSGSDDESDDGSESGGKSEKENGFARGLEPQKILGATDTHGQLQFLMQWKGTDQAELVPAKEANEKCPQIVIAFYEERLAWYSDDEAEA</sequence>
<dbReference type="GO" id="GO:0000792">
    <property type="term" value="C:heterochromatin"/>
    <property type="evidence" value="ECO:0007669"/>
    <property type="project" value="UniProtKB-ARBA"/>
</dbReference>
<keyword evidence="5" id="KW-0804">Transcription</keyword>
<evidence type="ECO:0000259" key="9">
    <source>
        <dbReference type="PROSITE" id="PS50013"/>
    </source>
</evidence>
<dbReference type="InterPro" id="IPR023779">
    <property type="entry name" value="Chromodomain_CS"/>
</dbReference>
<dbReference type="InterPro" id="IPR051219">
    <property type="entry name" value="Heterochromatin_chromo-domain"/>
</dbReference>
<evidence type="ECO:0000313" key="11">
    <source>
        <dbReference type="Proteomes" id="UP000594454"/>
    </source>
</evidence>
<dbReference type="FunFam" id="2.40.50.40:FF:000031">
    <property type="entry name" value="Heterochromatin protein 1"/>
    <property type="match status" value="1"/>
</dbReference>
<gene>
    <name evidence="10" type="ORF">HERILL_LOCUS2656</name>
</gene>
<accession>A0A7R8UER7</accession>
<dbReference type="InParanoid" id="A0A7R8UER7"/>
<dbReference type="OMA" id="KCPLKML"/>
<dbReference type="FunCoup" id="A0A7R8UER7">
    <property type="interactions" value="169"/>
</dbReference>
<keyword evidence="4" id="KW-0805">Transcription regulation</keyword>